<keyword evidence="5" id="KW-1185">Reference proteome</keyword>
<dbReference type="GO" id="GO:0042834">
    <property type="term" value="F:peptidoglycan binding"/>
    <property type="evidence" value="ECO:0007669"/>
    <property type="project" value="InterPro"/>
</dbReference>
<feature type="compositionally biased region" description="Polar residues" evidence="1">
    <location>
        <begin position="246"/>
        <end position="255"/>
    </location>
</feature>
<protein>
    <submittedName>
        <fullName evidence="4">Sporulation related domain protein</fullName>
    </submittedName>
</protein>
<evidence type="ECO:0000259" key="3">
    <source>
        <dbReference type="PROSITE" id="PS51724"/>
    </source>
</evidence>
<organism evidence="4 5">
    <name type="scientific">Caedimonas varicaedens</name>
    <dbReference type="NCBI Taxonomy" id="1629334"/>
    <lineage>
        <taxon>Bacteria</taxon>
        <taxon>Pseudomonadati</taxon>
        <taxon>Pseudomonadota</taxon>
        <taxon>Alphaproteobacteria</taxon>
        <taxon>Holosporales</taxon>
        <taxon>Caedimonadaceae</taxon>
        <taxon>Caedimonas</taxon>
    </lineage>
</organism>
<dbReference type="Gene3D" id="3.30.70.1070">
    <property type="entry name" value="Sporulation related repeat"/>
    <property type="match status" value="1"/>
</dbReference>
<dbReference type="InterPro" id="IPR007730">
    <property type="entry name" value="SPOR-like_dom"/>
</dbReference>
<dbReference type="OrthoDB" id="9763643at2"/>
<dbReference type="Proteomes" id="UP000036771">
    <property type="component" value="Unassembled WGS sequence"/>
</dbReference>
<feature type="region of interest" description="Disordered" evidence="1">
    <location>
        <begin position="246"/>
        <end position="278"/>
    </location>
</feature>
<evidence type="ECO:0000313" key="5">
    <source>
        <dbReference type="Proteomes" id="UP000036771"/>
    </source>
</evidence>
<evidence type="ECO:0000313" key="4">
    <source>
        <dbReference type="EMBL" id="GAO98823.1"/>
    </source>
</evidence>
<keyword evidence="2" id="KW-0472">Membrane</keyword>
<dbReference type="PROSITE" id="PS51724">
    <property type="entry name" value="SPOR"/>
    <property type="match status" value="1"/>
</dbReference>
<dbReference type="SUPFAM" id="SSF110997">
    <property type="entry name" value="Sporulation related repeat"/>
    <property type="match status" value="1"/>
</dbReference>
<keyword evidence="2" id="KW-0812">Transmembrane</keyword>
<dbReference type="InterPro" id="IPR036680">
    <property type="entry name" value="SPOR-like_sf"/>
</dbReference>
<name>A0A0K8MF13_9PROT</name>
<gene>
    <name evidence="4" type="ORF">Cva_01492</name>
</gene>
<feature type="domain" description="SPOR" evidence="3">
    <location>
        <begin position="284"/>
        <end position="364"/>
    </location>
</feature>
<dbReference type="EMBL" id="BBVC01000095">
    <property type="protein sequence ID" value="GAO98823.1"/>
    <property type="molecule type" value="Genomic_DNA"/>
</dbReference>
<accession>A0A0K8MF13</accession>
<dbReference type="AlphaFoldDB" id="A0A0K8MF13"/>
<proteinExistence type="predicted"/>
<sequence>MTGEEAIFGIVRRRENIKSLAAQKHSALPSSMTQAAWYQGDIEGEPVDDLKKDMANLDIKKQQHLSVPNRKGGKKMNRLSLFGLFMGLVVAGAVFFTAGFLMCYSLYPPYGGIIFHPKYASVLSGQPLPIANPETVVNSTPDASSMPDVPQHSYSDRQALLASANGTENPGVLEKAQQRTMDNVTYQMGYMKDQIKDRMIQGVRSVTNKLGDKVSPVIGNLAAPITEDLPNQIVNEEVGAAFDTIPLSTKKTQGNSAPSLSSPDRSASSQSLPSKSMIPASLSMRKNNIYSVRVRKFDERESALKLAEELKRKGFEGYVVPLWNVDHLEFEVRSGGYDKFSDAQNASKILREQGLELTSVVMTGRDEEKISP</sequence>
<feature type="compositionally biased region" description="Low complexity" evidence="1">
    <location>
        <begin position="256"/>
        <end position="274"/>
    </location>
</feature>
<dbReference type="STRING" id="1629334.Cva_01492"/>
<keyword evidence="2" id="KW-1133">Transmembrane helix</keyword>
<feature type="transmembrane region" description="Helical" evidence="2">
    <location>
        <begin position="79"/>
        <end position="107"/>
    </location>
</feature>
<comment type="caution">
    <text evidence="4">The sequence shown here is derived from an EMBL/GenBank/DDBJ whole genome shotgun (WGS) entry which is preliminary data.</text>
</comment>
<evidence type="ECO:0000256" key="2">
    <source>
        <dbReference type="SAM" id="Phobius"/>
    </source>
</evidence>
<reference evidence="4 5" key="1">
    <citation type="submission" date="2015-03" db="EMBL/GenBank/DDBJ databases">
        <title>Caedibacter varicaedens, whole genome shotgun sequence.</title>
        <authorList>
            <person name="Suzuki H."/>
            <person name="Dapper A.L."/>
            <person name="Gibson A.K."/>
            <person name="Jackson C."/>
            <person name="Lee H."/>
            <person name="Pejaver V.R."/>
            <person name="Doak T."/>
            <person name="Lynch M."/>
        </authorList>
    </citation>
    <scope>NUCLEOTIDE SEQUENCE [LARGE SCALE GENOMIC DNA]</scope>
</reference>
<evidence type="ECO:0000256" key="1">
    <source>
        <dbReference type="SAM" id="MobiDB-lite"/>
    </source>
</evidence>